<evidence type="ECO:0000313" key="4">
    <source>
        <dbReference type="Proteomes" id="UP000590964"/>
    </source>
</evidence>
<dbReference type="InterPro" id="IPR029063">
    <property type="entry name" value="SAM-dependent_MTases_sf"/>
</dbReference>
<comment type="caution">
    <text evidence="2">The sequence shown here is derived from an EMBL/GenBank/DDBJ whole genome shotgun (WGS) entry which is preliminary data.</text>
</comment>
<reference evidence="4" key="1">
    <citation type="journal article" date="2020" name="bioRxiv">
        <title>A rank-normalized archaeal taxonomy based on genome phylogeny resolves widespread incomplete and uneven classifications.</title>
        <authorList>
            <person name="Rinke C."/>
            <person name="Chuvochina M."/>
            <person name="Mussig A.J."/>
            <person name="Chaumeil P.-A."/>
            <person name="Waite D.W."/>
            <person name="Whitman W.B."/>
            <person name="Parks D.H."/>
            <person name="Hugenholtz P."/>
        </authorList>
    </citation>
    <scope>NUCLEOTIDE SEQUENCE [LARGE SCALE GENOMIC DNA]</scope>
</reference>
<dbReference type="InterPro" id="IPR041698">
    <property type="entry name" value="Methyltransf_25"/>
</dbReference>
<evidence type="ECO:0000313" key="3">
    <source>
        <dbReference type="EMBL" id="MBS3058532.1"/>
    </source>
</evidence>
<dbReference type="PANTHER" id="PTHR43591">
    <property type="entry name" value="METHYLTRANSFERASE"/>
    <property type="match status" value="1"/>
</dbReference>
<keyword evidence="2" id="KW-0489">Methyltransferase</keyword>
<proteinExistence type="predicted"/>
<dbReference type="EMBL" id="JAGVWB010000028">
    <property type="protein sequence ID" value="MBS3058532.1"/>
    <property type="molecule type" value="Genomic_DNA"/>
</dbReference>
<dbReference type="Proteomes" id="UP000590964">
    <property type="component" value="Unassembled WGS sequence"/>
</dbReference>
<dbReference type="AlphaFoldDB" id="A0A7J4K0K3"/>
<evidence type="ECO:0000313" key="2">
    <source>
        <dbReference type="EMBL" id="HIH22055.1"/>
    </source>
</evidence>
<dbReference type="GO" id="GO:0008168">
    <property type="term" value="F:methyltransferase activity"/>
    <property type="evidence" value="ECO:0007669"/>
    <property type="project" value="UniProtKB-KW"/>
</dbReference>
<dbReference type="GO" id="GO:0032259">
    <property type="term" value="P:methylation"/>
    <property type="evidence" value="ECO:0007669"/>
    <property type="project" value="UniProtKB-KW"/>
</dbReference>
<gene>
    <name evidence="2" type="ORF">HA222_05370</name>
    <name evidence="3" type="ORF">J4478_03980</name>
</gene>
<dbReference type="Gene3D" id="3.40.50.150">
    <property type="entry name" value="Vaccinia Virus protein VP39"/>
    <property type="match status" value="1"/>
</dbReference>
<dbReference type="SUPFAM" id="SSF53335">
    <property type="entry name" value="S-adenosyl-L-methionine-dependent methyltransferases"/>
    <property type="match status" value="1"/>
</dbReference>
<reference evidence="3" key="3">
    <citation type="submission" date="2021-05" db="EMBL/GenBank/DDBJ databases">
        <title>Protein family content uncovers lineage relationships and bacterial pathway maintenance mechanisms in DPANN archaea.</title>
        <authorList>
            <person name="Castelle C.J."/>
            <person name="Meheust R."/>
            <person name="Jaffe A.L."/>
            <person name="Seitz K."/>
            <person name="Gong X."/>
            <person name="Baker B.J."/>
            <person name="Banfield J.F."/>
        </authorList>
    </citation>
    <scope>NUCLEOTIDE SEQUENCE</scope>
    <source>
        <strain evidence="3">RIFCSPLOWO2_01_FULL_43_13</strain>
    </source>
</reference>
<sequence length="187" mass="21154">MKARESGMPEERLWGSFFTPGKILKTLGLDNGIRDAVDFGCGYGTFTIPAARLVKGKVYALDIEQEMVKITKEKALESNLKNVEAMLRDFIAEGSGLNDESVDYAMLFNILHAEKPEALLKEAYRILKPERKLGIIHWNYDTATPRGPPMAIRPKPEQCIEWALNAGFKNPERQDLKPYHYGIVVEK</sequence>
<dbReference type="Proteomes" id="UP000680185">
    <property type="component" value="Unassembled WGS sequence"/>
</dbReference>
<dbReference type="Pfam" id="PF13649">
    <property type="entry name" value="Methyltransf_25"/>
    <property type="match status" value="1"/>
</dbReference>
<reference evidence="3" key="2">
    <citation type="submission" date="2021-03" db="EMBL/GenBank/DDBJ databases">
        <authorList>
            <person name="Jaffe A."/>
        </authorList>
    </citation>
    <scope>NUCLEOTIDE SEQUENCE</scope>
    <source>
        <strain evidence="3">RIFCSPLOWO2_01_FULL_43_13</strain>
    </source>
</reference>
<accession>A0A7J4K0K3</accession>
<dbReference type="PANTHER" id="PTHR43591:SF24">
    <property type="entry name" value="2-METHOXY-6-POLYPRENYL-1,4-BENZOQUINOL METHYLASE, MITOCHONDRIAL"/>
    <property type="match status" value="1"/>
</dbReference>
<organism evidence="2 4">
    <name type="scientific">Candidatus Iainarchaeum sp</name>
    <dbReference type="NCBI Taxonomy" id="3101447"/>
    <lineage>
        <taxon>Archaea</taxon>
        <taxon>Candidatus Iainarchaeota</taxon>
        <taxon>Candidatus Iainarchaeia</taxon>
        <taxon>Candidatus Iainarchaeales</taxon>
        <taxon>Candidatus Iainarchaeaceae</taxon>
        <taxon>Candidatus Iainarchaeum</taxon>
    </lineage>
</organism>
<keyword evidence="2" id="KW-0808">Transferase</keyword>
<dbReference type="EMBL" id="DUFW01000096">
    <property type="protein sequence ID" value="HIH22055.1"/>
    <property type="molecule type" value="Genomic_DNA"/>
</dbReference>
<protein>
    <submittedName>
        <fullName evidence="2">Class I SAM-dependent methyltransferase</fullName>
    </submittedName>
</protein>
<dbReference type="CDD" id="cd02440">
    <property type="entry name" value="AdoMet_MTases"/>
    <property type="match status" value="1"/>
</dbReference>
<feature type="domain" description="Methyltransferase" evidence="1">
    <location>
        <begin position="37"/>
        <end position="129"/>
    </location>
</feature>
<evidence type="ECO:0000259" key="1">
    <source>
        <dbReference type="Pfam" id="PF13649"/>
    </source>
</evidence>
<name>A0A7J4K0K3_9ARCH</name>